<dbReference type="Proteomes" id="UP001469553">
    <property type="component" value="Unassembled WGS sequence"/>
</dbReference>
<feature type="region of interest" description="Disordered" evidence="1">
    <location>
        <begin position="1"/>
        <end position="101"/>
    </location>
</feature>
<feature type="compositionally biased region" description="Polar residues" evidence="1">
    <location>
        <begin position="9"/>
        <end position="24"/>
    </location>
</feature>
<proteinExistence type="predicted"/>
<name>A0ABV0YJ34_9TELE</name>
<feature type="compositionally biased region" description="Pro residues" evidence="1">
    <location>
        <begin position="88"/>
        <end position="101"/>
    </location>
</feature>
<comment type="caution">
    <text evidence="2">The sequence shown here is derived from an EMBL/GenBank/DDBJ whole genome shotgun (WGS) entry which is preliminary data.</text>
</comment>
<keyword evidence="3" id="KW-1185">Reference proteome</keyword>
<evidence type="ECO:0000313" key="3">
    <source>
        <dbReference type="Proteomes" id="UP001469553"/>
    </source>
</evidence>
<reference evidence="2 3" key="1">
    <citation type="submission" date="2021-06" db="EMBL/GenBank/DDBJ databases">
        <authorList>
            <person name="Palmer J.M."/>
        </authorList>
    </citation>
    <scope>NUCLEOTIDE SEQUENCE [LARGE SCALE GENOMIC DNA]</scope>
    <source>
        <strain evidence="2 3">AS_MEX2019</strain>
        <tissue evidence="2">Muscle</tissue>
    </source>
</reference>
<accession>A0ABV0YJ34</accession>
<evidence type="ECO:0000256" key="1">
    <source>
        <dbReference type="SAM" id="MobiDB-lite"/>
    </source>
</evidence>
<sequence>MHQLGNWAGQANRSRPSTSHQPPQSRHKTCFTALPTRTPTVALRPARGKIHRRKHWRKATTARQGQGIPPTQSKQSREGQRKASPSTRQPPRPRPQPQPRS</sequence>
<protein>
    <submittedName>
        <fullName evidence="2">Uncharacterized protein</fullName>
    </submittedName>
</protein>
<evidence type="ECO:0000313" key="2">
    <source>
        <dbReference type="EMBL" id="MEQ2293741.1"/>
    </source>
</evidence>
<feature type="compositionally biased region" description="Basic residues" evidence="1">
    <location>
        <begin position="46"/>
        <end position="60"/>
    </location>
</feature>
<dbReference type="EMBL" id="JAHRIP010034071">
    <property type="protein sequence ID" value="MEQ2293741.1"/>
    <property type="molecule type" value="Genomic_DNA"/>
</dbReference>
<organism evidence="2 3">
    <name type="scientific">Ameca splendens</name>
    <dbReference type="NCBI Taxonomy" id="208324"/>
    <lineage>
        <taxon>Eukaryota</taxon>
        <taxon>Metazoa</taxon>
        <taxon>Chordata</taxon>
        <taxon>Craniata</taxon>
        <taxon>Vertebrata</taxon>
        <taxon>Euteleostomi</taxon>
        <taxon>Actinopterygii</taxon>
        <taxon>Neopterygii</taxon>
        <taxon>Teleostei</taxon>
        <taxon>Neoteleostei</taxon>
        <taxon>Acanthomorphata</taxon>
        <taxon>Ovalentaria</taxon>
        <taxon>Atherinomorphae</taxon>
        <taxon>Cyprinodontiformes</taxon>
        <taxon>Goodeidae</taxon>
        <taxon>Ameca</taxon>
    </lineage>
</organism>
<feature type="compositionally biased region" description="Polar residues" evidence="1">
    <location>
        <begin position="61"/>
        <end position="74"/>
    </location>
</feature>
<gene>
    <name evidence="2" type="ORF">AMECASPLE_036606</name>
</gene>